<feature type="compositionally biased region" description="Basic and acidic residues" evidence="1">
    <location>
        <begin position="34"/>
        <end position="51"/>
    </location>
</feature>
<evidence type="ECO:0000313" key="2">
    <source>
        <dbReference type="EMBL" id="KOX73124.1"/>
    </source>
</evidence>
<dbReference type="Proteomes" id="UP000053105">
    <property type="component" value="Unassembled WGS sequence"/>
</dbReference>
<evidence type="ECO:0000256" key="1">
    <source>
        <dbReference type="SAM" id="MobiDB-lite"/>
    </source>
</evidence>
<protein>
    <submittedName>
        <fullName evidence="2">Uncharacterized protein</fullName>
    </submittedName>
</protein>
<feature type="region of interest" description="Disordered" evidence="1">
    <location>
        <begin position="25"/>
        <end position="51"/>
    </location>
</feature>
<accession>A0A0N0U4V0</accession>
<sequence>MMLYTSSQYHEESFHLQLEWWTPDREKARKRKKEERSRSKEKSQRRGEREVTLFYARGIKKRDRQT</sequence>
<evidence type="ECO:0000313" key="3">
    <source>
        <dbReference type="Proteomes" id="UP000053105"/>
    </source>
</evidence>
<dbReference type="EMBL" id="KQ435803">
    <property type="protein sequence ID" value="KOX73124.1"/>
    <property type="molecule type" value="Genomic_DNA"/>
</dbReference>
<name>A0A0N0U4V0_9HYME</name>
<dbReference type="AlphaFoldDB" id="A0A0N0U4V0"/>
<reference evidence="2 3" key="1">
    <citation type="submission" date="2015-07" db="EMBL/GenBank/DDBJ databases">
        <title>The genome of Melipona quadrifasciata.</title>
        <authorList>
            <person name="Pan H."/>
            <person name="Kapheim K."/>
        </authorList>
    </citation>
    <scope>NUCLEOTIDE SEQUENCE [LARGE SCALE GENOMIC DNA]</scope>
    <source>
        <strain evidence="2">0111107301</strain>
        <tissue evidence="2">Whole body</tissue>
    </source>
</reference>
<keyword evidence="3" id="KW-1185">Reference proteome</keyword>
<gene>
    <name evidence="2" type="ORF">WN51_14611</name>
</gene>
<organism evidence="2 3">
    <name type="scientific">Melipona quadrifasciata</name>
    <dbReference type="NCBI Taxonomy" id="166423"/>
    <lineage>
        <taxon>Eukaryota</taxon>
        <taxon>Metazoa</taxon>
        <taxon>Ecdysozoa</taxon>
        <taxon>Arthropoda</taxon>
        <taxon>Hexapoda</taxon>
        <taxon>Insecta</taxon>
        <taxon>Pterygota</taxon>
        <taxon>Neoptera</taxon>
        <taxon>Endopterygota</taxon>
        <taxon>Hymenoptera</taxon>
        <taxon>Apocrita</taxon>
        <taxon>Aculeata</taxon>
        <taxon>Apoidea</taxon>
        <taxon>Anthophila</taxon>
        <taxon>Apidae</taxon>
        <taxon>Melipona</taxon>
    </lineage>
</organism>
<proteinExistence type="predicted"/>